<dbReference type="GO" id="GO:0051252">
    <property type="term" value="P:regulation of RNA metabolic process"/>
    <property type="evidence" value="ECO:0007669"/>
    <property type="project" value="UniProtKB-ARBA"/>
</dbReference>
<sequence length="736" mass="81514">MSAINLAGLLIYRISPRKPIEYLLLNDSLDNHRHWYPPKGKRIGSEDELKCALRETLDLTGLGANDLVADSAFRAELKYVDGIKPKQVVYFLARLAVPSRHNIIRSDGVGMKHQWCTLDQALEKAVFQSMQNILTLAEGYIEDMRDKILASSGGHGRGRWQQGTADDNSREMRGNGTHPHPRQQDRAENGGLSNGEEARENGWRPARADMTRVEDRFQKMSMYDASTQRGSSRGAGDRPPPLSPSQWRDGADGAGQPLRRPQDNPRYKTKLCEKFEQDGECPYNHKCVFAHGRDELRVREPASARSYDDQTREQPISPYQRSQPPSAGLRYNANPLYKTRLCQRFAEQGECPYFEKCQFAHGEAELRVPPEPQPRTPRDSQSPLRTPASAEQPVAGLGRGNGGHAQMWRRGQLEPENAHAPRLVKNISWSNTGARLVSESPGLDDDSVAESPTFQLPPSQPPDVDYSASSEARALHAAPLATPMPQRIPVPSNSRANANARPVSATAHNGNDSSNGAANAAKRSQHETRPNAIKGSKNGEKPWIKVVEVTDRDLKQMGSPLADNSSDAAQQKLAKAAELESRLAKELADTLARGNGAGKELTQHATLKEITHLEFRNNLTKQQLLNIVIPTLFASSVATGVADAIARNAELMSKIVSKQQDQALMLNAWQQLLAEGKNATLWQRKASELLGALYNESLLDEEVFLQWFSKKNSEDCGPEILSMKPFAHWLATAEEE</sequence>
<dbReference type="SUPFAM" id="SSF55811">
    <property type="entry name" value="Nudix"/>
    <property type="match status" value="1"/>
</dbReference>
<dbReference type="OrthoDB" id="410307at2759"/>
<feature type="region of interest" description="Disordered" evidence="6">
    <location>
        <begin position="151"/>
        <end position="209"/>
    </location>
</feature>
<evidence type="ECO:0000256" key="6">
    <source>
        <dbReference type="SAM" id="MobiDB-lite"/>
    </source>
</evidence>
<evidence type="ECO:0000313" key="10">
    <source>
        <dbReference type="Proteomes" id="UP001140094"/>
    </source>
</evidence>
<feature type="compositionally biased region" description="Basic and acidic residues" evidence="6">
    <location>
        <begin position="300"/>
        <end position="312"/>
    </location>
</feature>
<evidence type="ECO:0000256" key="4">
    <source>
        <dbReference type="ARBA" id="ARBA00022833"/>
    </source>
</evidence>
<feature type="region of interest" description="Disordered" evidence="6">
    <location>
        <begin position="223"/>
        <end position="266"/>
    </location>
</feature>
<dbReference type="Gene3D" id="1.25.40.180">
    <property type="match status" value="1"/>
</dbReference>
<evidence type="ECO:0000259" key="7">
    <source>
        <dbReference type="PROSITE" id="PS50103"/>
    </source>
</evidence>
<comment type="caution">
    <text evidence="9">The sequence shown here is derived from an EMBL/GenBank/DDBJ whole genome shotgun (WGS) entry which is preliminary data.</text>
</comment>
<feature type="compositionally biased region" description="Polar residues" evidence="6">
    <location>
        <begin position="313"/>
        <end position="325"/>
    </location>
</feature>
<dbReference type="InterPro" id="IPR015797">
    <property type="entry name" value="NUDIX_hydrolase-like_dom_sf"/>
</dbReference>
<keyword evidence="1 5" id="KW-0479">Metal-binding</keyword>
<dbReference type="Gene3D" id="4.10.1000.10">
    <property type="entry name" value="Zinc finger, CCCH-type"/>
    <property type="match status" value="2"/>
</dbReference>
<evidence type="ECO:0000313" key="9">
    <source>
        <dbReference type="EMBL" id="KAJ2805185.1"/>
    </source>
</evidence>
<dbReference type="SMART" id="SM00356">
    <property type="entry name" value="ZnF_C3H1"/>
    <property type="match status" value="2"/>
</dbReference>
<dbReference type="PANTHER" id="PTHR12547:SF18">
    <property type="entry name" value="PROTEIN TIS11"/>
    <property type="match status" value="1"/>
</dbReference>
<dbReference type="GO" id="GO:0008270">
    <property type="term" value="F:zinc ion binding"/>
    <property type="evidence" value="ECO:0007669"/>
    <property type="project" value="UniProtKB-KW"/>
</dbReference>
<dbReference type="SUPFAM" id="SSF48371">
    <property type="entry name" value="ARM repeat"/>
    <property type="match status" value="1"/>
</dbReference>
<feature type="zinc finger region" description="C3H1-type" evidence="5">
    <location>
        <begin position="336"/>
        <end position="364"/>
    </location>
</feature>
<feature type="domain" description="W2" evidence="8">
    <location>
        <begin position="577"/>
        <end position="736"/>
    </location>
</feature>
<organism evidence="9 10">
    <name type="scientific">Coemansia guatemalensis</name>
    <dbReference type="NCBI Taxonomy" id="2761395"/>
    <lineage>
        <taxon>Eukaryota</taxon>
        <taxon>Fungi</taxon>
        <taxon>Fungi incertae sedis</taxon>
        <taxon>Zoopagomycota</taxon>
        <taxon>Kickxellomycotina</taxon>
        <taxon>Kickxellomycetes</taxon>
        <taxon>Kickxellales</taxon>
        <taxon>Kickxellaceae</taxon>
        <taxon>Coemansia</taxon>
    </lineage>
</organism>
<feature type="domain" description="C3H1-type" evidence="7">
    <location>
        <begin position="266"/>
        <end position="294"/>
    </location>
</feature>
<keyword evidence="3 5" id="KW-0863">Zinc-finger</keyword>
<dbReference type="InterPro" id="IPR016024">
    <property type="entry name" value="ARM-type_fold"/>
</dbReference>
<keyword evidence="10" id="KW-1185">Reference proteome</keyword>
<dbReference type="Gene3D" id="3.90.79.10">
    <property type="entry name" value="Nucleoside Triphosphate Pyrophosphohydrolase"/>
    <property type="match status" value="1"/>
</dbReference>
<dbReference type="SMART" id="SM00515">
    <property type="entry name" value="eIF5C"/>
    <property type="match status" value="1"/>
</dbReference>
<gene>
    <name evidence="9" type="ORF">H4R20_002190</name>
</gene>
<evidence type="ECO:0000259" key="8">
    <source>
        <dbReference type="PROSITE" id="PS51363"/>
    </source>
</evidence>
<keyword evidence="2" id="KW-0677">Repeat</keyword>
<evidence type="ECO:0000256" key="3">
    <source>
        <dbReference type="ARBA" id="ARBA00022771"/>
    </source>
</evidence>
<feature type="compositionally biased region" description="Low complexity" evidence="6">
    <location>
        <begin position="509"/>
        <end position="521"/>
    </location>
</feature>
<protein>
    <submittedName>
        <fullName evidence="9">Uncharacterized protein</fullName>
    </submittedName>
</protein>
<evidence type="ECO:0000256" key="5">
    <source>
        <dbReference type="PROSITE-ProRule" id="PRU00723"/>
    </source>
</evidence>
<dbReference type="PANTHER" id="PTHR12547">
    <property type="entry name" value="CCCH ZINC FINGER/TIS11-RELATED"/>
    <property type="match status" value="1"/>
</dbReference>
<dbReference type="Pfam" id="PF02020">
    <property type="entry name" value="W2"/>
    <property type="match status" value="1"/>
</dbReference>
<evidence type="ECO:0000256" key="2">
    <source>
        <dbReference type="ARBA" id="ARBA00022737"/>
    </source>
</evidence>
<dbReference type="GO" id="GO:0003729">
    <property type="term" value="F:mRNA binding"/>
    <property type="evidence" value="ECO:0007669"/>
    <property type="project" value="InterPro"/>
</dbReference>
<dbReference type="InterPro" id="IPR036855">
    <property type="entry name" value="Znf_CCCH_sf"/>
</dbReference>
<dbReference type="EMBL" id="JANBUO010000315">
    <property type="protein sequence ID" value="KAJ2805185.1"/>
    <property type="molecule type" value="Genomic_DNA"/>
</dbReference>
<feature type="region of interest" description="Disordered" evidence="6">
    <location>
        <begin position="365"/>
        <end position="406"/>
    </location>
</feature>
<proteinExistence type="predicted"/>
<accession>A0A9W8LTU2</accession>
<dbReference type="Pfam" id="PF00642">
    <property type="entry name" value="zf-CCCH"/>
    <property type="match status" value="2"/>
</dbReference>
<dbReference type="PROSITE" id="PS51363">
    <property type="entry name" value="W2"/>
    <property type="match status" value="1"/>
</dbReference>
<dbReference type="InterPro" id="IPR000571">
    <property type="entry name" value="Znf_CCCH"/>
</dbReference>
<feature type="region of interest" description="Disordered" evidence="6">
    <location>
        <begin position="300"/>
        <end position="331"/>
    </location>
</feature>
<dbReference type="FunFam" id="4.10.1000.10:FF:000003">
    <property type="entry name" value="Zinc finger CCCH domain-containing protein"/>
    <property type="match status" value="1"/>
</dbReference>
<dbReference type="InterPro" id="IPR003307">
    <property type="entry name" value="W2_domain"/>
</dbReference>
<feature type="domain" description="C3H1-type" evidence="7">
    <location>
        <begin position="336"/>
        <end position="364"/>
    </location>
</feature>
<feature type="zinc finger region" description="C3H1-type" evidence="5">
    <location>
        <begin position="266"/>
        <end position="294"/>
    </location>
</feature>
<dbReference type="InterPro" id="IPR045877">
    <property type="entry name" value="ZFP36-like"/>
</dbReference>
<evidence type="ECO:0000256" key="1">
    <source>
        <dbReference type="ARBA" id="ARBA00022723"/>
    </source>
</evidence>
<feature type="region of interest" description="Disordered" evidence="6">
    <location>
        <begin position="435"/>
        <end position="544"/>
    </location>
</feature>
<dbReference type="FunFam" id="4.10.1000.10:FF:000001">
    <property type="entry name" value="zinc finger CCCH domain-containing protein 15-like"/>
    <property type="match status" value="1"/>
</dbReference>
<dbReference type="Proteomes" id="UP001140094">
    <property type="component" value="Unassembled WGS sequence"/>
</dbReference>
<dbReference type="GO" id="GO:0010468">
    <property type="term" value="P:regulation of gene expression"/>
    <property type="evidence" value="ECO:0007669"/>
    <property type="project" value="UniProtKB-ARBA"/>
</dbReference>
<name>A0A9W8LTU2_9FUNG</name>
<dbReference type="AlphaFoldDB" id="A0A9W8LTU2"/>
<dbReference type="PROSITE" id="PS50103">
    <property type="entry name" value="ZF_C3H1"/>
    <property type="match status" value="2"/>
</dbReference>
<reference evidence="9" key="1">
    <citation type="submission" date="2022-07" db="EMBL/GenBank/DDBJ databases">
        <title>Phylogenomic reconstructions and comparative analyses of Kickxellomycotina fungi.</title>
        <authorList>
            <person name="Reynolds N.K."/>
            <person name="Stajich J.E."/>
            <person name="Barry K."/>
            <person name="Grigoriev I.V."/>
            <person name="Crous P."/>
            <person name="Smith M.E."/>
        </authorList>
    </citation>
    <scope>NUCLEOTIDE SEQUENCE</scope>
    <source>
        <strain evidence="9">NRRL 1565</strain>
    </source>
</reference>
<keyword evidence="4 5" id="KW-0862">Zinc</keyword>
<dbReference type="SUPFAM" id="SSF90229">
    <property type="entry name" value="CCCH zinc finger"/>
    <property type="match status" value="2"/>
</dbReference>
<feature type="compositionally biased region" description="Basic and acidic residues" evidence="6">
    <location>
        <begin position="196"/>
        <end position="209"/>
    </location>
</feature>